<protein>
    <recommendedName>
        <fullName evidence="6">Modification methylase NspV</fullName>
    </recommendedName>
</protein>
<dbReference type="PANTHER" id="PTHR33841:SF5">
    <property type="entry name" value="DNA METHYLASE (MODIFICATION METHYLASE) (METHYLTRANSFERASE)-RELATED"/>
    <property type="match status" value="1"/>
</dbReference>
<name>A0A7V8V410_9BACT</name>
<dbReference type="InterPro" id="IPR050953">
    <property type="entry name" value="N4_N6_ade-DNA_methylase"/>
</dbReference>
<dbReference type="Proteomes" id="UP000551616">
    <property type="component" value="Unassembled WGS sequence"/>
</dbReference>
<proteinExistence type="predicted"/>
<keyword evidence="2" id="KW-0808">Transferase</keyword>
<evidence type="ECO:0000313" key="4">
    <source>
        <dbReference type="EMBL" id="MBA2114495.1"/>
    </source>
</evidence>
<dbReference type="GO" id="GO:0008168">
    <property type="term" value="F:methyltransferase activity"/>
    <property type="evidence" value="ECO:0007669"/>
    <property type="project" value="UniProtKB-KW"/>
</dbReference>
<sequence>MIRVKSRQKTEYGDFQTPMVLAEAVCRLLSADGVRPGSVVEPTCGQGTFLEAAGNTFPDCQRLVGREWNRAYVAEARKRLAISGCEVDLAQADFFEQDWTSLLRRQPGPLLVLGNPPWVTNSALGTLGSVNLPTKSNFQNERGLSAKTGKANFDISQWMILRLLEAMPQQDSTLAMLCKTTVGRKVLEQAWKAGLPLTGCSIRKIDSREHFDASVDACLLVCHMQAAAPTVTCEVYEDFDADQPSTVLGLHSGNLVADQTALKRQNHLLATQPTTRWRSGVKHDCRDVMQLVRQGTHFVNGLGETIDLEPDYVYPLMPAGAIYRGEVKGTEKFLIVPQTRTGEDTAPIESAAPRTWAYLQRHANRLADRKSSIYRGRPPFSIFGIGEYSFAKWKVAISALHKQLAFRVVGPQAGRPVMLDDTTYFLSYRTKKEAVAAAARLNSSDVQEFFNAWIFWDAKRPITADILQRLRAAD</sequence>
<dbReference type="InterPro" id="IPR029063">
    <property type="entry name" value="SAM-dependent_MTases_sf"/>
</dbReference>
<keyword evidence="1" id="KW-0489">Methyltransferase</keyword>
<gene>
    <name evidence="4" type="ORF">HOV93_16610</name>
</gene>
<comment type="caution">
    <text evidence="4">The sequence shown here is derived from an EMBL/GenBank/DDBJ whole genome shotgun (WGS) entry which is preliminary data.</text>
</comment>
<evidence type="ECO:0000313" key="5">
    <source>
        <dbReference type="Proteomes" id="UP000551616"/>
    </source>
</evidence>
<evidence type="ECO:0000256" key="2">
    <source>
        <dbReference type="ARBA" id="ARBA00022679"/>
    </source>
</evidence>
<keyword evidence="3" id="KW-0949">S-adenosyl-L-methionine</keyword>
<dbReference type="PANTHER" id="PTHR33841">
    <property type="entry name" value="DNA METHYLTRANSFERASE YEEA-RELATED"/>
    <property type="match status" value="1"/>
</dbReference>
<evidence type="ECO:0000256" key="1">
    <source>
        <dbReference type="ARBA" id="ARBA00022603"/>
    </source>
</evidence>
<dbReference type="EMBL" id="JABRWO010000004">
    <property type="protein sequence ID" value="MBA2114495.1"/>
    <property type="molecule type" value="Genomic_DNA"/>
</dbReference>
<evidence type="ECO:0008006" key="6">
    <source>
        <dbReference type="Google" id="ProtNLM"/>
    </source>
</evidence>
<dbReference type="AlphaFoldDB" id="A0A7V8V410"/>
<keyword evidence="5" id="KW-1185">Reference proteome</keyword>
<dbReference type="PRINTS" id="PR00507">
    <property type="entry name" value="N12N6MTFRASE"/>
</dbReference>
<evidence type="ECO:0000256" key="3">
    <source>
        <dbReference type="ARBA" id="ARBA00022691"/>
    </source>
</evidence>
<accession>A0A7V8V410</accession>
<reference evidence="4 5" key="1">
    <citation type="submission" date="2020-05" db="EMBL/GenBank/DDBJ databases">
        <title>Bremerella alba sp. nov., a novel planctomycete isolated from the surface of the macroalga Fucus spiralis.</title>
        <authorList>
            <person name="Godinho O."/>
            <person name="Botelho R."/>
            <person name="Albuquerque L."/>
            <person name="Wiegand S."/>
            <person name="Da Costa M.S."/>
            <person name="Lobo-Da-Cunha A."/>
            <person name="Jogler C."/>
            <person name="Lage O.M."/>
        </authorList>
    </citation>
    <scope>NUCLEOTIDE SEQUENCE [LARGE SCALE GENOMIC DNA]</scope>
    <source>
        <strain evidence="4 5">FF15</strain>
    </source>
</reference>
<organism evidence="4 5">
    <name type="scientific">Bremerella alba</name>
    <dbReference type="NCBI Taxonomy" id="980252"/>
    <lineage>
        <taxon>Bacteria</taxon>
        <taxon>Pseudomonadati</taxon>
        <taxon>Planctomycetota</taxon>
        <taxon>Planctomycetia</taxon>
        <taxon>Pirellulales</taxon>
        <taxon>Pirellulaceae</taxon>
        <taxon>Bremerella</taxon>
    </lineage>
</organism>
<dbReference type="SUPFAM" id="SSF53335">
    <property type="entry name" value="S-adenosyl-L-methionine-dependent methyltransferases"/>
    <property type="match status" value="1"/>
</dbReference>
<dbReference type="RefSeq" id="WP_207395960.1">
    <property type="nucleotide sequence ID" value="NZ_JABRWO010000004.1"/>
</dbReference>
<dbReference type="GO" id="GO:0032259">
    <property type="term" value="P:methylation"/>
    <property type="evidence" value="ECO:0007669"/>
    <property type="project" value="UniProtKB-KW"/>
</dbReference>
<dbReference type="Gene3D" id="3.40.50.150">
    <property type="entry name" value="Vaccinia Virus protein VP39"/>
    <property type="match status" value="1"/>
</dbReference>